<feature type="region of interest" description="Disordered" evidence="1">
    <location>
        <begin position="124"/>
        <end position="151"/>
    </location>
</feature>
<dbReference type="STRING" id="759273.H1VT92"/>
<dbReference type="VEuPathDB" id="FungiDB:CH63R_05555"/>
<organism evidence="3 4">
    <name type="scientific">Colletotrichum higginsianum (strain IMI 349063)</name>
    <name type="common">Crucifer anthracnose fungus</name>
    <dbReference type="NCBI Taxonomy" id="759273"/>
    <lineage>
        <taxon>Eukaryota</taxon>
        <taxon>Fungi</taxon>
        <taxon>Dikarya</taxon>
        <taxon>Ascomycota</taxon>
        <taxon>Pezizomycotina</taxon>
        <taxon>Sordariomycetes</taxon>
        <taxon>Hypocreomycetidae</taxon>
        <taxon>Glomerellales</taxon>
        <taxon>Glomerellaceae</taxon>
        <taxon>Colletotrichum</taxon>
        <taxon>Colletotrichum destructivum species complex</taxon>
    </lineage>
</organism>
<dbReference type="EMBL" id="CACQ02006117">
    <property type="protein sequence ID" value="CCF43450.1"/>
    <property type="molecule type" value="Genomic_DNA"/>
</dbReference>
<name>H1VT92_COLHI</name>
<dbReference type="AlphaFoldDB" id="H1VT92"/>
<feature type="domain" description="F-box/LRR-repeat protein 15-like leucin rich repeat" evidence="2">
    <location>
        <begin position="168"/>
        <end position="299"/>
    </location>
</feature>
<dbReference type="SUPFAM" id="SSF52047">
    <property type="entry name" value="RNI-like"/>
    <property type="match status" value="1"/>
</dbReference>
<evidence type="ECO:0000256" key="1">
    <source>
        <dbReference type="SAM" id="MobiDB-lite"/>
    </source>
</evidence>
<dbReference type="PANTHER" id="PTHR13318">
    <property type="entry name" value="PARTNER OF PAIRED, ISOFORM B-RELATED"/>
    <property type="match status" value="1"/>
</dbReference>
<sequence length="412" mass="45253">MLVAVFRYLDIAELMRARLHNRRVTDLAIRTVIGPFAGTRPETIDISNCFHITDDGFRSLWETCGRNVKRWRMRSVWDVSANQILDMAENAKGLEEIDWSNCRKVGDNLLARVVGWVVPEPPPPSKQVVISSSTTKSKPQKAAATQQQAQQAAQHRAANIPKPGTIIGCPALKHLNLSYCKHITDRSMAHLAGHASNRLESLSLTRCTSITDAGFQSWVPYPFRNLSHLCLADCTYLTDNAIVSLVGAAKNLTHLDLSFCCALSDTATEVVALGLPQLRELRLAFCGSAVSDASLQCVALHLNELEGISVRGCVRVTGGGVETLLEGCGRLQWVDVSQCRNLEKWIRSGGVMRWGFDERGGNGMSPGQVPLPLPNPSPTTNHVGLGGRPLSFRRRTRKPVRFIVEKGAFGLR</sequence>
<dbReference type="GO" id="GO:0019005">
    <property type="term" value="C:SCF ubiquitin ligase complex"/>
    <property type="evidence" value="ECO:0007669"/>
    <property type="project" value="TreeGrafter"/>
</dbReference>
<dbReference type="Gene3D" id="3.80.10.10">
    <property type="entry name" value="Ribonuclease Inhibitor"/>
    <property type="match status" value="2"/>
</dbReference>
<proteinExistence type="predicted"/>
<dbReference type="InterPro" id="IPR032675">
    <property type="entry name" value="LRR_dom_sf"/>
</dbReference>
<dbReference type="eggNOG" id="KOG1947">
    <property type="taxonomic scope" value="Eukaryota"/>
</dbReference>
<evidence type="ECO:0000313" key="3">
    <source>
        <dbReference type="EMBL" id="CCF43450.1"/>
    </source>
</evidence>
<evidence type="ECO:0000313" key="4">
    <source>
        <dbReference type="Proteomes" id="UP000007174"/>
    </source>
</evidence>
<dbReference type="InterPro" id="IPR057207">
    <property type="entry name" value="FBXL15_LRR"/>
</dbReference>
<protein>
    <submittedName>
        <fullName evidence="3">Cyclic nucleotide-binding domain-containing protein</fullName>
    </submittedName>
</protein>
<feature type="compositionally biased region" description="Low complexity" evidence="1">
    <location>
        <begin position="140"/>
        <end position="151"/>
    </location>
</feature>
<reference evidence="4" key="1">
    <citation type="journal article" date="2012" name="Nat. Genet.">
        <title>Lifestyle transitions in plant pathogenic Colletotrichum fungi deciphered by genome and transcriptome analyses.</title>
        <authorList>
            <person name="O'Connell R.J."/>
            <person name="Thon M.R."/>
            <person name="Hacquard S."/>
            <person name="Amyotte S.G."/>
            <person name="Kleemann J."/>
            <person name="Torres M.F."/>
            <person name="Damm U."/>
            <person name="Buiate E.A."/>
            <person name="Epstein L."/>
            <person name="Alkan N."/>
            <person name="Altmueller J."/>
            <person name="Alvarado-Balderrama L."/>
            <person name="Bauser C.A."/>
            <person name="Becker C."/>
            <person name="Birren B.W."/>
            <person name="Chen Z."/>
            <person name="Choi J."/>
            <person name="Crouch J.A."/>
            <person name="Duvick J.P."/>
            <person name="Farman M.A."/>
            <person name="Gan P."/>
            <person name="Heiman D."/>
            <person name="Henrissat B."/>
            <person name="Howard R.J."/>
            <person name="Kabbage M."/>
            <person name="Koch C."/>
            <person name="Kracher B."/>
            <person name="Kubo Y."/>
            <person name="Law A.D."/>
            <person name="Lebrun M.-H."/>
            <person name="Lee Y.-H."/>
            <person name="Miyara I."/>
            <person name="Moore N."/>
            <person name="Neumann U."/>
            <person name="Nordstroem K."/>
            <person name="Panaccione D.G."/>
            <person name="Panstruga R."/>
            <person name="Place M."/>
            <person name="Proctor R.H."/>
            <person name="Prusky D."/>
            <person name="Rech G."/>
            <person name="Reinhardt R."/>
            <person name="Rollins J.A."/>
            <person name="Rounsley S."/>
            <person name="Schardl C.L."/>
            <person name="Schwartz D.C."/>
            <person name="Shenoy N."/>
            <person name="Shirasu K."/>
            <person name="Sikhakolli U.R."/>
            <person name="Stueber K."/>
            <person name="Sukno S.A."/>
            <person name="Sweigard J.A."/>
            <person name="Takano Y."/>
            <person name="Takahara H."/>
            <person name="Trail F."/>
            <person name="van der Does H.C."/>
            <person name="Voll L.M."/>
            <person name="Will I."/>
            <person name="Young S."/>
            <person name="Zeng Q."/>
            <person name="Zhang J."/>
            <person name="Zhou S."/>
            <person name="Dickman M.B."/>
            <person name="Schulze-Lefert P."/>
            <person name="Ver Loren van Themaat E."/>
            <person name="Ma L.-J."/>
            <person name="Vaillancourt L.J."/>
        </authorList>
    </citation>
    <scope>NUCLEOTIDE SEQUENCE [LARGE SCALE GENOMIC DNA]</scope>
    <source>
        <strain evidence="4">IMI 349063</strain>
    </source>
</reference>
<dbReference type="SMART" id="SM00367">
    <property type="entry name" value="LRR_CC"/>
    <property type="match status" value="8"/>
</dbReference>
<dbReference type="Pfam" id="PF25372">
    <property type="entry name" value="DUF7885"/>
    <property type="match status" value="1"/>
</dbReference>
<dbReference type="HOGENOM" id="CLU_667326_0_0_1"/>
<dbReference type="InterPro" id="IPR006553">
    <property type="entry name" value="Leu-rich_rpt_Cys-con_subtyp"/>
</dbReference>
<accession>H1VT92</accession>
<dbReference type="GO" id="GO:0031146">
    <property type="term" value="P:SCF-dependent proteasomal ubiquitin-dependent protein catabolic process"/>
    <property type="evidence" value="ECO:0007669"/>
    <property type="project" value="TreeGrafter"/>
</dbReference>
<gene>
    <name evidence="3" type="ORF">CH063_13154</name>
</gene>
<evidence type="ECO:0000259" key="2">
    <source>
        <dbReference type="Pfam" id="PF25372"/>
    </source>
</evidence>
<dbReference type="Proteomes" id="UP000007174">
    <property type="component" value="Unassembled WGS sequence"/>
</dbReference>
<dbReference type="PANTHER" id="PTHR13318:SF95">
    <property type="entry name" value="F-BOX PROTEIN YLR352W"/>
    <property type="match status" value="1"/>
</dbReference>